<dbReference type="Proteomes" id="UP000602653">
    <property type="component" value="Chromosome"/>
</dbReference>
<evidence type="ECO:0000256" key="1">
    <source>
        <dbReference type="ARBA" id="ARBA00004651"/>
    </source>
</evidence>
<dbReference type="NCBIfam" id="TIGR00360">
    <property type="entry name" value="ComEC_N-term"/>
    <property type="match status" value="1"/>
</dbReference>
<evidence type="ECO:0000313" key="9">
    <source>
        <dbReference type="EMBL" id="QRV01497.1"/>
    </source>
</evidence>
<evidence type="ECO:0000259" key="7">
    <source>
        <dbReference type="Pfam" id="PF03772"/>
    </source>
</evidence>
<dbReference type="InterPro" id="IPR004477">
    <property type="entry name" value="ComEC_N"/>
</dbReference>
<dbReference type="Pfam" id="PF13567">
    <property type="entry name" value="DUF4131"/>
    <property type="match status" value="1"/>
</dbReference>
<keyword evidence="5 6" id="KW-0472">Membrane</keyword>
<dbReference type="PANTHER" id="PTHR30619:SF7">
    <property type="entry name" value="BETA-LACTAMASE DOMAIN PROTEIN"/>
    <property type="match status" value="1"/>
</dbReference>
<dbReference type="EMBL" id="CP070228">
    <property type="protein sequence ID" value="QRV01497.1"/>
    <property type="molecule type" value="Genomic_DNA"/>
</dbReference>
<feature type="domain" description="ComEC/Rec2-related protein" evidence="7">
    <location>
        <begin position="208"/>
        <end position="449"/>
    </location>
</feature>
<keyword evidence="4 6" id="KW-1133">Transmembrane helix</keyword>
<evidence type="ECO:0000256" key="4">
    <source>
        <dbReference type="ARBA" id="ARBA00022989"/>
    </source>
</evidence>
<feature type="transmembrane region" description="Helical" evidence="6">
    <location>
        <begin position="379"/>
        <end position="399"/>
    </location>
</feature>
<sequence>MNPQDYRLAMPALASWWTVILGPKYALYIGLLCGLVIVLVYPHRHDFNRYWPTLVVICVTIVCTAITTSVHQRAVEHSLLFTASQRNLPVHITGTVTSFPIKKHGQTKFFLRAENLRVDDRRDQSSYLLAVEMRSSSTVQRYDVVTVGGKLEECTYRNQSDMCFVGQEITILSKPTGWEQYVGRIHQALIAYDESTSVAHDALVTGIAIGDDSRLPESYRERMRVLGLSHLTAVSGSHISLIILLAIVIVGWRWPLITGGASLVAVYALTTLVSPEPSVIRAVIMGIIYSIGVGLRYSVTAFPLLALTLIGSCLIVPQLATSLGFMLSVVAVWGIVVASRPLSRIMSEVMPLWLSETIAVPYIAGLATLPLVADLQPQVSLLAVVANALVAPVVVPLTILGMSGGVLMPIVPALGIYFLAGAQICSGWIDMVVTYLPCVAVPPIVSAFIQLSIGGMLLYWAHRRRSVANKVGDVEY</sequence>
<keyword evidence="10" id="KW-1185">Reference proteome</keyword>
<reference evidence="9 10" key="1">
    <citation type="submission" date="2021-02" db="EMBL/GenBank/DDBJ databases">
        <title>Complete Genome Sequence of Arcanobacterium phocisimile strain DSM 26142T from a harbour seal.</title>
        <authorList>
            <person name="Borowiak M."/>
            <person name="Alssahen M."/>
            <person name="Malorny B."/>
            <person name="Laemmler C."/>
            <person name="Siebert U."/>
            <person name="Ploetz M."/>
            <person name="Abdulmawjood A."/>
        </authorList>
    </citation>
    <scope>NUCLEOTIDE SEQUENCE [LARGE SCALE GENOMIC DNA]</scope>
    <source>
        <strain evidence="9 10">DSM 26142</strain>
    </source>
</reference>
<name>A0ABX7IF87_9ACTO</name>
<evidence type="ECO:0000256" key="2">
    <source>
        <dbReference type="ARBA" id="ARBA00022475"/>
    </source>
</evidence>
<comment type="subcellular location">
    <subcellularLocation>
        <location evidence="1">Cell membrane</location>
        <topology evidence="1">Multi-pass membrane protein</topology>
    </subcellularLocation>
</comment>
<feature type="domain" description="DUF4131" evidence="8">
    <location>
        <begin position="25"/>
        <end position="152"/>
    </location>
</feature>
<evidence type="ECO:0000256" key="3">
    <source>
        <dbReference type="ARBA" id="ARBA00022692"/>
    </source>
</evidence>
<feature type="transmembrane region" description="Helical" evidence="6">
    <location>
        <begin position="350"/>
        <end position="373"/>
    </location>
</feature>
<gene>
    <name evidence="9" type="ORF">JTE88_05120</name>
</gene>
<feature type="transmembrane region" description="Helical" evidence="6">
    <location>
        <begin position="225"/>
        <end position="250"/>
    </location>
</feature>
<evidence type="ECO:0000313" key="10">
    <source>
        <dbReference type="Proteomes" id="UP000602653"/>
    </source>
</evidence>
<evidence type="ECO:0000256" key="5">
    <source>
        <dbReference type="ARBA" id="ARBA00023136"/>
    </source>
</evidence>
<dbReference type="PANTHER" id="PTHR30619">
    <property type="entry name" value="DNA INTERNALIZATION/COMPETENCE PROTEIN COMEC/REC2"/>
    <property type="match status" value="1"/>
</dbReference>
<feature type="transmembrane region" description="Helical" evidence="6">
    <location>
        <begin position="406"/>
        <end position="429"/>
    </location>
</feature>
<feature type="transmembrane region" description="Helical" evidence="6">
    <location>
        <begin position="280"/>
        <end position="299"/>
    </location>
</feature>
<dbReference type="Pfam" id="PF03772">
    <property type="entry name" value="Competence"/>
    <property type="match status" value="1"/>
</dbReference>
<dbReference type="InterPro" id="IPR052159">
    <property type="entry name" value="Competence_DNA_uptake"/>
</dbReference>
<proteinExistence type="predicted"/>
<keyword evidence="3 6" id="KW-0812">Transmembrane</keyword>
<evidence type="ECO:0000256" key="6">
    <source>
        <dbReference type="SAM" id="Phobius"/>
    </source>
</evidence>
<protein>
    <submittedName>
        <fullName evidence="9">ComEC/Rec2 family competence protein</fullName>
    </submittedName>
</protein>
<feature type="transmembrane region" description="Helical" evidence="6">
    <location>
        <begin position="441"/>
        <end position="461"/>
    </location>
</feature>
<dbReference type="RefSeq" id="WP_204423194.1">
    <property type="nucleotide sequence ID" value="NZ_CP070228.1"/>
</dbReference>
<feature type="transmembrane region" description="Helical" evidence="6">
    <location>
        <begin position="305"/>
        <end position="338"/>
    </location>
</feature>
<feature type="transmembrane region" description="Helical" evidence="6">
    <location>
        <begin position="256"/>
        <end position="273"/>
    </location>
</feature>
<accession>A0ABX7IF87</accession>
<keyword evidence="2" id="KW-1003">Cell membrane</keyword>
<organism evidence="9 10">
    <name type="scientific">Arcanobacterium phocisimile</name>
    <dbReference type="NCBI Taxonomy" id="1302235"/>
    <lineage>
        <taxon>Bacteria</taxon>
        <taxon>Bacillati</taxon>
        <taxon>Actinomycetota</taxon>
        <taxon>Actinomycetes</taxon>
        <taxon>Actinomycetales</taxon>
        <taxon>Actinomycetaceae</taxon>
        <taxon>Arcanobacterium</taxon>
    </lineage>
</organism>
<feature type="transmembrane region" description="Helical" evidence="6">
    <location>
        <begin position="25"/>
        <end position="44"/>
    </location>
</feature>
<evidence type="ECO:0000259" key="8">
    <source>
        <dbReference type="Pfam" id="PF13567"/>
    </source>
</evidence>
<feature type="transmembrane region" description="Helical" evidence="6">
    <location>
        <begin position="50"/>
        <end position="70"/>
    </location>
</feature>
<dbReference type="InterPro" id="IPR025405">
    <property type="entry name" value="DUF4131"/>
</dbReference>